<name>A0A6J6HPN5_9ZZZZ</name>
<dbReference type="AlphaFoldDB" id="A0A6J6HPN5"/>
<proteinExistence type="predicted"/>
<dbReference type="InterPro" id="IPR028082">
    <property type="entry name" value="Peripla_BP_I"/>
</dbReference>
<dbReference type="SUPFAM" id="SSF53822">
    <property type="entry name" value="Periplasmic binding protein-like I"/>
    <property type="match status" value="1"/>
</dbReference>
<organism evidence="1">
    <name type="scientific">freshwater metagenome</name>
    <dbReference type="NCBI Taxonomy" id="449393"/>
    <lineage>
        <taxon>unclassified sequences</taxon>
        <taxon>metagenomes</taxon>
        <taxon>ecological metagenomes</taxon>
    </lineage>
</organism>
<evidence type="ECO:0000313" key="1">
    <source>
        <dbReference type="EMBL" id="CAB4614523.1"/>
    </source>
</evidence>
<gene>
    <name evidence="1" type="ORF">UFOPK1827_01513</name>
</gene>
<sequence>MYDSNFAKWNTNGNADNVYVRMTYTPFEQADLNPATAKYLEIVKSNGGSTSLLGAQATAAFLLWAEAAKSCSSNLTRDCVLSELSKVTNYSAGGLQSPTDPAANKPGDCAMVLKMTGTKYEQVLPAKTGEFACDSKYLVKLEGPVVDRGKLDANRISQAGK</sequence>
<accession>A0A6J6HPN5</accession>
<protein>
    <submittedName>
        <fullName evidence="1">Unannotated protein</fullName>
    </submittedName>
</protein>
<reference evidence="1" key="1">
    <citation type="submission" date="2020-05" db="EMBL/GenBank/DDBJ databases">
        <authorList>
            <person name="Chiriac C."/>
            <person name="Salcher M."/>
            <person name="Ghai R."/>
            <person name="Kavagutti S V."/>
        </authorList>
    </citation>
    <scope>NUCLEOTIDE SEQUENCE</scope>
</reference>
<dbReference type="Gene3D" id="3.40.50.2300">
    <property type="match status" value="2"/>
</dbReference>
<dbReference type="EMBL" id="CAEZUO010000086">
    <property type="protein sequence ID" value="CAB4614523.1"/>
    <property type="molecule type" value="Genomic_DNA"/>
</dbReference>